<protein>
    <recommendedName>
        <fullName evidence="3">Secreted protein</fullName>
    </recommendedName>
</protein>
<proteinExistence type="predicted"/>
<sequence length="87" mass="9755">MLQVCFNILLISLMSLWSIEFFQSSTKPSCLRILGTVGKIRQKLAPTMIASCKGNSNGFVGKKRGFAVEKTSLSFLFFFCPSFCRFV</sequence>
<evidence type="ECO:0000313" key="2">
    <source>
        <dbReference type="EMBL" id="JAP76576.1"/>
    </source>
</evidence>
<feature type="chain" id="PRO_5007284949" description="Secreted protein" evidence="1">
    <location>
        <begin position="19"/>
        <end position="87"/>
    </location>
</feature>
<evidence type="ECO:0008006" key="3">
    <source>
        <dbReference type="Google" id="ProtNLM"/>
    </source>
</evidence>
<keyword evidence="1" id="KW-0732">Signal</keyword>
<dbReference type="AlphaFoldDB" id="A0A131YER1"/>
<name>A0A131YER1_RHIAP</name>
<evidence type="ECO:0000256" key="1">
    <source>
        <dbReference type="SAM" id="SignalP"/>
    </source>
</evidence>
<feature type="signal peptide" evidence="1">
    <location>
        <begin position="1"/>
        <end position="18"/>
    </location>
</feature>
<organism evidence="2">
    <name type="scientific">Rhipicephalus appendiculatus</name>
    <name type="common">Brown ear tick</name>
    <dbReference type="NCBI Taxonomy" id="34631"/>
    <lineage>
        <taxon>Eukaryota</taxon>
        <taxon>Metazoa</taxon>
        <taxon>Ecdysozoa</taxon>
        <taxon>Arthropoda</taxon>
        <taxon>Chelicerata</taxon>
        <taxon>Arachnida</taxon>
        <taxon>Acari</taxon>
        <taxon>Parasitiformes</taxon>
        <taxon>Ixodida</taxon>
        <taxon>Ixodoidea</taxon>
        <taxon>Ixodidae</taxon>
        <taxon>Rhipicephalinae</taxon>
        <taxon>Rhipicephalus</taxon>
        <taxon>Rhipicephalus</taxon>
    </lineage>
</organism>
<reference evidence="2" key="1">
    <citation type="journal article" date="2016" name="Ticks Tick Borne Dis.">
        <title>De novo assembly and annotation of the salivary gland transcriptome of Rhipicephalus appendiculatus male and female ticks during blood feeding.</title>
        <authorList>
            <person name="de Castro M.H."/>
            <person name="de Klerk D."/>
            <person name="Pienaar R."/>
            <person name="Latif A.A."/>
            <person name="Rees D.J."/>
            <person name="Mans B.J."/>
        </authorList>
    </citation>
    <scope>NUCLEOTIDE SEQUENCE</scope>
    <source>
        <tissue evidence="2">Salivary glands</tissue>
    </source>
</reference>
<accession>A0A131YER1</accession>
<dbReference type="EMBL" id="GEDV01011981">
    <property type="protein sequence ID" value="JAP76576.1"/>
    <property type="molecule type" value="Transcribed_RNA"/>
</dbReference>